<dbReference type="SUPFAM" id="SSF55486">
    <property type="entry name" value="Metalloproteases ('zincins'), catalytic domain"/>
    <property type="match status" value="1"/>
</dbReference>
<evidence type="ECO:0000256" key="1">
    <source>
        <dbReference type="ARBA" id="ARBA00022670"/>
    </source>
</evidence>
<sequence>MYESVLPETNIRYTMDCLHVNGEIVLNNVPEEDCYILNLDTKGLPARLNEDKSITVYDPETGEEEFYIKAPFMYDENLEECHNIGVELVETEIGYDVILTLDKEWISSPDRVGSLLLDYEISNSSQSTSNIDDTYVHPGDYAKQHWGEISWKVGVQNGQVYRAFLKIRKLPELPAGYCLEDPNSDQDEHSYLHLTLVNGTTTTINIQEYGIDSDWSPDTITWDKHNNMNYTYYGDSFAFGVERHQIWVHDQPERYYTEKGKYHGLMFKSTDETYQDWNQMYSGNYSGASSRPYIEVHYTVRGKPYLYYSGHMLYGDIKNVSYYIHSSINSANTTAIVNAINSWQYILQNNSVNVNFYRVYSSAGATVSFFDRSYAFENPPGSSESANTQLFIKLATGNTKRVSASESSWDYANIFLNQSYISNRMDHFDTQGTMAHEFGHALGLQHMDYPYALMTQWDNGFRKVYYPQGADIIGVKKLYGYL</sequence>
<name>A0A7I8D515_9FIRM</name>
<reference evidence="7" key="1">
    <citation type="submission" date="2020-07" db="EMBL/GenBank/DDBJ databases">
        <title>Complete genome sequencing of Clostridia bacterium strain 12CBH8.</title>
        <authorList>
            <person name="Sakamoto M."/>
            <person name="Murakami T."/>
            <person name="Mori H."/>
        </authorList>
    </citation>
    <scope>NUCLEOTIDE SEQUENCE [LARGE SCALE GENOMIC DNA]</scope>
    <source>
        <strain evidence="7">12CBH8</strain>
    </source>
</reference>
<keyword evidence="3" id="KW-0378">Hydrolase</keyword>
<dbReference type="NCBIfam" id="NF033679">
    <property type="entry name" value="DNRLRE_dom"/>
    <property type="match status" value="1"/>
</dbReference>
<proteinExistence type="predicted"/>
<dbReference type="GO" id="GO:0006508">
    <property type="term" value="P:proteolysis"/>
    <property type="evidence" value="ECO:0007669"/>
    <property type="project" value="UniProtKB-KW"/>
</dbReference>
<organism evidence="6 7">
    <name type="scientific">Solibaculum mannosilyticum</name>
    <dbReference type="NCBI Taxonomy" id="2780922"/>
    <lineage>
        <taxon>Bacteria</taxon>
        <taxon>Bacillati</taxon>
        <taxon>Bacillota</taxon>
        <taxon>Clostridia</taxon>
        <taxon>Eubacteriales</taxon>
        <taxon>Oscillospiraceae</taxon>
        <taxon>Solibaculum</taxon>
    </lineage>
</organism>
<dbReference type="AlphaFoldDB" id="A0A7I8D515"/>
<evidence type="ECO:0000256" key="2">
    <source>
        <dbReference type="ARBA" id="ARBA00022723"/>
    </source>
</evidence>
<dbReference type="SMART" id="SM00235">
    <property type="entry name" value="ZnMc"/>
    <property type="match status" value="1"/>
</dbReference>
<dbReference type="Proteomes" id="UP000593890">
    <property type="component" value="Chromosome"/>
</dbReference>
<dbReference type="PRINTS" id="PR00138">
    <property type="entry name" value="MATRIXIN"/>
</dbReference>
<evidence type="ECO:0000256" key="3">
    <source>
        <dbReference type="ARBA" id="ARBA00022801"/>
    </source>
</evidence>
<keyword evidence="7" id="KW-1185">Reference proteome</keyword>
<dbReference type="EMBL" id="AP023321">
    <property type="protein sequence ID" value="BCI60589.1"/>
    <property type="molecule type" value="Genomic_DNA"/>
</dbReference>
<protein>
    <recommendedName>
        <fullName evidence="5">Peptidase metallopeptidase domain-containing protein</fullName>
    </recommendedName>
</protein>
<dbReference type="Gene3D" id="3.40.390.10">
    <property type="entry name" value="Collagenase (Catalytic Domain)"/>
    <property type="match status" value="1"/>
</dbReference>
<keyword evidence="1" id="KW-0645">Protease</keyword>
<dbReference type="InterPro" id="IPR001818">
    <property type="entry name" value="Pept_M10_metallopeptidase"/>
</dbReference>
<dbReference type="GO" id="GO:0008270">
    <property type="term" value="F:zinc ion binding"/>
    <property type="evidence" value="ECO:0007669"/>
    <property type="project" value="InterPro"/>
</dbReference>
<gene>
    <name evidence="6" type="ORF">C12CBH8_12280</name>
</gene>
<evidence type="ECO:0000259" key="5">
    <source>
        <dbReference type="SMART" id="SM00235"/>
    </source>
</evidence>
<dbReference type="KEGG" id="sman:C12CBH8_12280"/>
<accession>A0A7I8D515</accession>
<dbReference type="InterPro" id="IPR006026">
    <property type="entry name" value="Peptidase_Metallo"/>
</dbReference>
<evidence type="ECO:0000256" key="4">
    <source>
        <dbReference type="ARBA" id="ARBA00022833"/>
    </source>
</evidence>
<keyword evidence="4" id="KW-0862">Zinc</keyword>
<feature type="domain" description="Peptidase metallopeptidase" evidence="5">
    <location>
        <begin position="310"/>
        <end position="481"/>
    </location>
</feature>
<dbReference type="InterPro" id="IPR024079">
    <property type="entry name" value="MetalloPept_cat_dom_sf"/>
</dbReference>
<keyword evidence="2" id="KW-0479">Metal-binding</keyword>
<evidence type="ECO:0000313" key="7">
    <source>
        <dbReference type="Proteomes" id="UP000593890"/>
    </source>
</evidence>
<dbReference type="InterPro" id="IPR021190">
    <property type="entry name" value="Pept_M10A"/>
</dbReference>
<dbReference type="GO" id="GO:0004222">
    <property type="term" value="F:metalloendopeptidase activity"/>
    <property type="evidence" value="ECO:0007669"/>
    <property type="project" value="InterPro"/>
</dbReference>
<evidence type="ECO:0000313" key="6">
    <source>
        <dbReference type="EMBL" id="BCI60589.1"/>
    </source>
</evidence>
<dbReference type="Pfam" id="PF00413">
    <property type="entry name" value="Peptidase_M10"/>
    <property type="match status" value="1"/>
</dbReference>
<dbReference type="GO" id="GO:0031012">
    <property type="term" value="C:extracellular matrix"/>
    <property type="evidence" value="ECO:0007669"/>
    <property type="project" value="InterPro"/>
</dbReference>